<gene>
    <name evidence="1" type="ORF">OI25_8044</name>
</gene>
<dbReference type="EMBL" id="CP010024">
    <property type="protein sequence ID" value="AJZ56462.1"/>
    <property type="molecule type" value="Genomic_DNA"/>
</dbReference>
<organism evidence="1 2">
    <name type="scientific">Paraburkholderia fungorum</name>
    <dbReference type="NCBI Taxonomy" id="134537"/>
    <lineage>
        <taxon>Bacteria</taxon>
        <taxon>Pseudomonadati</taxon>
        <taxon>Pseudomonadota</taxon>
        <taxon>Betaproteobacteria</taxon>
        <taxon>Burkholderiales</taxon>
        <taxon>Burkholderiaceae</taxon>
        <taxon>Paraburkholderia</taxon>
    </lineage>
</organism>
<geneLocation type="plasmid" evidence="1 2">
    <name>pBIL</name>
</geneLocation>
<dbReference type="AlphaFoldDB" id="A0AAU8SRZ9"/>
<dbReference type="RefSeq" id="WP_045707040.1">
    <property type="nucleotide sequence ID" value="NZ_CP010024.1"/>
</dbReference>
<evidence type="ECO:0000313" key="1">
    <source>
        <dbReference type="EMBL" id="AJZ56462.1"/>
    </source>
</evidence>
<keyword evidence="1" id="KW-0614">Plasmid</keyword>
<sequence>MPILETDVYVSSAPRLFQRFVTVIEDGHWLRRVKLLKDHSKRNDFLRAHHASENAIAFQLNACSELSKKYGHLRPEDVEQHGLMPALGFMTQVLSLQDGLPAPQRKALIGRVRGTLSNPEDMRAFQLEMMVATHFGLRGNRVRWPELEPDHPTVRGATFDLLIEDIGESGLEVECKAVSHDKGRTIHRAGALTFYEELRRELAPLSGEIRTGLVVIVTVPDALPAARDGQRELASRVHSQVIAGSSATFDDGVQVRIEPFDMARLRDVEIRPDTPAARAVVDSVTGTRNRGALVMGRRNVGAILVVVQSTKDDSLMSAVFDTARVAARRQLTAQRPGIVLLGFNGIEADQLASIAQQDSDPSQPPTAARVAVSEFLGSSGRAHVVGVGFLSRNELTRRADGQMDHGGLSYYFHNEPSPFWRPDFRGMFGVLDRPARRSDAALRAALSIPGPAAESVV</sequence>
<dbReference type="KEGG" id="bfn:OI25_8044"/>
<protein>
    <submittedName>
        <fullName evidence="1">Uncharacterized protein</fullName>
    </submittedName>
</protein>
<dbReference type="GeneID" id="66513284"/>
<name>A0AAU8SRZ9_9BURK</name>
<reference evidence="1 2" key="1">
    <citation type="journal article" date="2015" name="Genome Announc.">
        <title>Complete genome sequences for 59 burkholderia isolates, both pathogenic and near neighbor.</title>
        <authorList>
            <person name="Johnson S.L."/>
            <person name="Bishop-Lilly K.A."/>
            <person name="Ladner J.T."/>
            <person name="Daligault H.E."/>
            <person name="Davenport K.W."/>
            <person name="Jaissle J."/>
            <person name="Frey K.G."/>
            <person name="Koroleva G.I."/>
            <person name="Bruce D.C."/>
            <person name="Coyne S.R."/>
            <person name="Broomall S.M."/>
            <person name="Li P.E."/>
            <person name="Teshima H."/>
            <person name="Gibbons H.S."/>
            <person name="Palacios G.F."/>
            <person name="Rosenzweig C.N."/>
            <person name="Redden C.L."/>
            <person name="Xu Y."/>
            <person name="Minogue T.D."/>
            <person name="Chain P.S."/>
        </authorList>
    </citation>
    <scope>NUCLEOTIDE SEQUENCE [LARGE SCALE GENOMIC DNA]</scope>
    <source>
        <strain evidence="1 2">ATCC BAA-463</strain>
    </source>
</reference>
<evidence type="ECO:0000313" key="2">
    <source>
        <dbReference type="Proteomes" id="UP000032614"/>
    </source>
</evidence>
<accession>A0AAU8SRZ9</accession>
<proteinExistence type="predicted"/>
<dbReference type="Proteomes" id="UP000032614">
    <property type="component" value="Plasmid pBIL"/>
</dbReference>